<protein>
    <submittedName>
        <fullName evidence="1">Uncharacterized protein</fullName>
    </submittedName>
</protein>
<reference evidence="1 2" key="1">
    <citation type="journal article" date="2015" name="Genome Biol.">
        <title>Comparative genomics of Steinernema reveals deeply conserved gene regulatory networks.</title>
        <authorList>
            <person name="Dillman A.R."/>
            <person name="Macchietto M."/>
            <person name="Porter C.F."/>
            <person name="Rogers A."/>
            <person name="Williams B."/>
            <person name="Antoshechkin I."/>
            <person name="Lee M.M."/>
            <person name="Goodwin Z."/>
            <person name="Lu X."/>
            <person name="Lewis E.E."/>
            <person name="Goodrich-Blair H."/>
            <person name="Stock S.P."/>
            <person name="Adams B.J."/>
            <person name="Sternberg P.W."/>
            <person name="Mortazavi A."/>
        </authorList>
    </citation>
    <scope>NUCLEOTIDE SEQUENCE [LARGE SCALE GENOMIC DNA]</scope>
    <source>
        <strain evidence="1 2">ALL</strain>
    </source>
</reference>
<comment type="caution">
    <text evidence="1">The sequence shown here is derived from an EMBL/GenBank/DDBJ whole genome shotgun (WGS) entry which is preliminary data.</text>
</comment>
<evidence type="ECO:0000313" key="2">
    <source>
        <dbReference type="Proteomes" id="UP000298663"/>
    </source>
</evidence>
<reference evidence="1 2" key="2">
    <citation type="journal article" date="2019" name="G3 (Bethesda)">
        <title>Hybrid Assembly of the Genome of the Entomopathogenic Nematode Steinernema carpocapsae Identifies the X-Chromosome.</title>
        <authorList>
            <person name="Serra L."/>
            <person name="Macchietto M."/>
            <person name="Macias-Munoz A."/>
            <person name="McGill C.J."/>
            <person name="Rodriguez I.M."/>
            <person name="Rodriguez B."/>
            <person name="Murad R."/>
            <person name="Mortazavi A."/>
        </authorList>
    </citation>
    <scope>NUCLEOTIDE SEQUENCE [LARGE SCALE GENOMIC DNA]</scope>
    <source>
        <strain evidence="1 2">ALL</strain>
    </source>
</reference>
<dbReference type="EMBL" id="AZBU02000005">
    <property type="protein sequence ID" value="TKR76098.1"/>
    <property type="molecule type" value="Genomic_DNA"/>
</dbReference>
<proteinExistence type="predicted"/>
<organism evidence="1 2">
    <name type="scientific">Steinernema carpocapsae</name>
    <name type="common">Entomopathogenic nematode</name>
    <dbReference type="NCBI Taxonomy" id="34508"/>
    <lineage>
        <taxon>Eukaryota</taxon>
        <taxon>Metazoa</taxon>
        <taxon>Ecdysozoa</taxon>
        <taxon>Nematoda</taxon>
        <taxon>Chromadorea</taxon>
        <taxon>Rhabditida</taxon>
        <taxon>Tylenchina</taxon>
        <taxon>Panagrolaimomorpha</taxon>
        <taxon>Strongyloidoidea</taxon>
        <taxon>Steinernematidae</taxon>
        <taxon>Steinernema</taxon>
    </lineage>
</organism>
<gene>
    <name evidence="1" type="ORF">L596_017293</name>
</gene>
<evidence type="ECO:0000313" key="1">
    <source>
        <dbReference type="EMBL" id="TKR76098.1"/>
    </source>
</evidence>
<dbReference type="AlphaFoldDB" id="A0A4U5N1G8"/>
<accession>A0A4U5N1G8</accession>
<dbReference type="Proteomes" id="UP000298663">
    <property type="component" value="Unassembled WGS sequence"/>
</dbReference>
<name>A0A4U5N1G8_STECR</name>
<keyword evidence="2" id="KW-1185">Reference proteome</keyword>
<sequence>MADNSELRVFADSHIIKLRVRWRICRMSLEMKIFCYFLHVPRRSRKVHLATPGRVSSYQVVLHYGKEKMFFHH</sequence>